<keyword evidence="2" id="KW-1185">Reference proteome</keyword>
<dbReference type="AlphaFoldDB" id="A0A8X8GK60"/>
<reference evidence="1 2" key="1">
    <citation type="submission" date="2022-06" db="EMBL/GenBank/DDBJ databases">
        <title>Staphylococcus hominis ShoR14 genome sequence.</title>
        <authorList>
            <person name="Yeo C.C."/>
            <person name="Chew C.H."/>
            <person name="Che Hamzah A.M."/>
            <person name="Al-Trad E.I."/>
        </authorList>
    </citation>
    <scope>NUCLEOTIDE SEQUENCE [LARGE SCALE GENOMIC DNA]</scope>
    <source>
        <strain evidence="1 2">ShoR14</strain>
    </source>
</reference>
<dbReference type="Proteomes" id="UP000665944">
    <property type="component" value="Unassembled WGS sequence"/>
</dbReference>
<sequence length="113" mass="13271">MQNSGYVNMDVQVPALAFEYKDKPGVYIGEYEDETTDLNNALLWTNKDLSKPDKKECKEFHLKYEKMHAEKMKEIFGENAIITFKPSEWFELCNLVDVHINVGKVMEMMKEEQ</sequence>
<comment type="caution">
    <text evidence="1">The sequence shown here is derived from an EMBL/GenBank/DDBJ whole genome shotgun (WGS) entry which is preliminary data.</text>
</comment>
<evidence type="ECO:0000313" key="1">
    <source>
        <dbReference type="EMBL" id="MCM5673144.1"/>
    </source>
</evidence>
<evidence type="ECO:0000313" key="2">
    <source>
        <dbReference type="Proteomes" id="UP000665944"/>
    </source>
</evidence>
<protein>
    <submittedName>
        <fullName evidence="1">Uncharacterized protein</fullName>
    </submittedName>
</protein>
<dbReference type="EMBL" id="JAGHKT020000019">
    <property type="protein sequence ID" value="MCM5673144.1"/>
    <property type="molecule type" value="Genomic_DNA"/>
</dbReference>
<accession>A0A8X8GK60</accession>
<proteinExistence type="predicted"/>
<organism evidence="1 2">
    <name type="scientific">Staphylococcus hominis</name>
    <dbReference type="NCBI Taxonomy" id="1290"/>
    <lineage>
        <taxon>Bacteria</taxon>
        <taxon>Bacillati</taxon>
        <taxon>Bacillota</taxon>
        <taxon>Bacilli</taxon>
        <taxon>Bacillales</taxon>
        <taxon>Staphylococcaceae</taxon>
        <taxon>Staphylococcus</taxon>
    </lineage>
</organism>
<name>A0A8X8GK60_STAHO</name>
<dbReference type="RefSeq" id="WP_070811129.1">
    <property type="nucleotide sequence ID" value="NZ_JAGHKT020000019.1"/>
</dbReference>
<gene>
    <name evidence="1" type="ORF">J7T32_010375</name>
</gene>